<comment type="similarity">
    <text evidence="2 6">Belongs to the UPF0677 family.</text>
</comment>
<dbReference type="EMBL" id="VJZA01000117">
    <property type="protein sequence ID" value="TVT15412.1"/>
    <property type="molecule type" value="Genomic_DNA"/>
</dbReference>
<dbReference type="InterPro" id="IPR029063">
    <property type="entry name" value="SAM-dependent_MTases_sf"/>
</dbReference>
<evidence type="ECO:0000313" key="8">
    <source>
        <dbReference type="Proteomes" id="UP000318578"/>
    </source>
</evidence>
<dbReference type="RefSeq" id="WP_144645180.1">
    <property type="nucleotide sequence ID" value="NZ_BNAX01000012.1"/>
</dbReference>
<gene>
    <name evidence="7" type="ORF">FNH06_36235</name>
</gene>
<dbReference type="NCBIfam" id="TIGR00027">
    <property type="entry name" value="mthyl_TIGR00027"/>
    <property type="match status" value="1"/>
</dbReference>
<keyword evidence="8" id="KW-1185">Reference proteome</keyword>
<dbReference type="Pfam" id="PF04072">
    <property type="entry name" value="LCM"/>
    <property type="match status" value="1"/>
</dbReference>
<dbReference type="PANTHER" id="PTHR43619">
    <property type="entry name" value="S-ADENOSYL-L-METHIONINE-DEPENDENT METHYLTRANSFERASE YKTD-RELATED"/>
    <property type="match status" value="1"/>
</dbReference>
<dbReference type="GO" id="GO:0008168">
    <property type="term" value="F:methyltransferase activity"/>
    <property type="evidence" value="ECO:0007669"/>
    <property type="project" value="UniProtKB-UniRule"/>
</dbReference>
<evidence type="ECO:0000256" key="3">
    <source>
        <dbReference type="ARBA" id="ARBA00022603"/>
    </source>
</evidence>
<organism evidence="7 8">
    <name type="scientific">Amycolatopsis acidiphila</name>
    <dbReference type="NCBI Taxonomy" id="715473"/>
    <lineage>
        <taxon>Bacteria</taxon>
        <taxon>Bacillati</taxon>
        <taxon>Actinomycetota</taxon>
        <taxon>Actinomycetes</taxon>
        <taxon>Pseudonocardiales</taxon>
        <taxon>Pseudonocardiaceae</taxon>
        <taxon>Amycolatopsis</taxon>
    </lineage>
</organism>
<dbReference type="EC" id="2.1.1.-" evidence="6"/>
<keyword evidence="4 7" id="KW-0808">Transferase</keyword>
<dbReference type="GO" id="GO:0032259">
    <property type="term" value="P:methylation"/>
    <property type="evidence" value="ECO:0007669"/>
    <property type="project" value="UniProtKB-KW"/>
</dbReference>
<evidence type="ECO:0000256" key="1">
    <source>
        <dbReference type="ARBA" id="ARBA00003907"/>
    </source>
</evidence>
<dbReference type="Proteomes" id="UP000318578">
    <property type="component" value="Unassembled WGS sequence"/>
</dbReference>
<keyword evidence="3 6" id="KW-0489">Methyltransferase</keyword>
<dbReference type="PANTHER" id="PTHR43619:SF2">
    <property type="entry name" value="S-ADENOSYL-L-METHIONINE-DEPENDENT METHYLTRANSFERASES SUPERFAMILY PROTEIN"/>
    <property type="match status" value="1"/>
</dbReference>
<comment type="caution">
    <text evidence="7">The sequence shown here is derived from an EMBL/GenBank/DDBJ whole genome shotgun (WGS) entry which is preliminary data.</text>
</comment>
<evidence type="ECO:0000256" key="6">
    <source>
        <dbReference type="RuleBase" id="RU362030"/>
    </source>
</evidence>
<dbReference type="OrthoDB" id="9806164at2"/>
<keyword evidence="5 6" id="KW-0949">S-adenosyl-L-methionine</keyword>
<sequence length="288" mass="31586">MRDWDIVSGVGITALAVAAARAVESSRAEPLVEDPYAAAFVRAAQAPMPLPTRAGELPREDALWERMSLFLGLRSRFFDEYLAEASTAGVRQVVILAAGLDSRAFRLDWPDETTLFEVDQPRVLEFKDEVLAEQGAQPRCERRTVAVDLRDDWANALLDKGFDPEQPTAWLVEGLLPYLARDAATRLLDTVHSLSALESTVAIEYVHDPKAALEDPAVENMLKEFGFDFAALLPDDPHGDPAEQLAELGWAVGDVSGADLAERYGRQLTDNVTSMFGANGRYLTGRLG</sequence>
<name>A0A557ZTT5_9PSEU</name>
<proteinExistence type="inferred from homology"/>
<evidence type="ECO:0000313" key="7">
    <source>
        <dbReference type="EMBL" id="TVT15412.1"/>
    </source>
</evidence>
<evidence type="ECO:0000256" key="2">
    <source>
        <dbReference type="ARBA" id="ARBA00008138"/>
    </source>
</evidence>
<accession>A0A557ZTT5</accession>
<evidence type="ECO:0000256" key="5">
    <source>
        <dbReference type="ARBA" id="ARBA00022691"/>
    </source>
</evidence>
<dbReference type="AlphaFoldDB" id="A0A557ZTT5"/>
<dbReference type="InterPro" id="IPR011610">
    <property type="entry name" value="SAM_mthyl_Trfase_ML2640-like"/>
</dbReference>
<dbReference type="SUPFAM" id="SSF53335">
    <property type="entry name" value="S-adenosyl-L-methionine-dependent methyltransferases"/>
    <property type="match status" value="1"/>
</dbReference>
<evidence type="ECO:0000256" key="4">
    <source>
        <dbReference type="ARBA" id="ARBA00022679"/>
    </source>
</evidence>
<protein>
    <recommendedName>
        <fullName evidence="6">S-adenosyl-L-methionine-dependent methyltransferase</fullName>
        <ecNumber evidence="6">2.1.1.-</ecNumber>
    </recommendedName>
</protein>
<dbReference type="Gene3D" id="3.40.50.150">
    <property type="entry name" value="Vaccinia Virus protein VP39"/>
    <property type="match status" value="1"/>
</dbReference>
<reference evidence="7 8" key="1">
    <citation type="submission" date="2019-07" db="EMBL/GenBank/DDBJ databases">
        <title>New species of Amycolatopsis and Streptomyces.</title>
        <authorList>
            <person name="Duangmal K."/>
            <person name="Teo W.F.A."/>
            <person name="Lipun K."/>
        </authorList>
    </citation>
    <scope>NUCLEOTIDE SEQUENCE [LARGE SCALE GENOMIC DNA]</scope>
    <source>
        <strain evidence="7 8">JCM 30562</strain>
    </source>
</reference>
<dbReference type="InterPro" id="IPR007213">
    <property type="entry name" value="Ppm1/Ppm2/Tcmp"/>
</dbReference>
<comment type="function">
    <text evidence="1 6">Exhibits S-adenosyl-L-methionine-dependent methyltransferase activity.</text>
</comment>